<organism evidence="1 2">
    <name type="scientific">Hymenolepis diminuta</name>
    <name type="common">Rat tapeworm</name>
    <dbReference type="NCBI Taxonomy" id="6216"/>
    <lineage>
        <taxon>Eukaryota</taxon>
        <taxon>Metazoa</taxon>
        <taxon>Spiralia</taxon>
        <taxon>Lophotrochozoa</taxon>
        <taxon>Platyhelminthes</taxon>
        <taxon>Cestoda</taxon>
        <taxon>Eucestoda</taxon>
        <taxon>Cyclophyllidea</taxon>
        <taxon>Hymenolepididae</taxon>
        <taxon>Hymenolepis</taxon>
    </lineage>
</organism>
<evidence type="ECO:0000313" key="2">
    <source>
        <dbReference type="Proteomes" id="UP000321570"/>
    </source>
</evidence>
<sequence>MFIKTDIHVLKTEVLLKLLSLSKTEFQNFPVQLHKLNFLMSKVQFNMLLIDK</sequence>
<dbReference type="AlphaFoldDB" id="A0A564Z5U7"/>
<accession>A0A564Z5U7</accession>
<name>A0A564Z5U7_HYMDI</name>
<proteinExistence type="predicted"/>
<keyword evidence="2" id="KW-1185">Reference proteome</keyword>
<dbReference type="Proteomes" id="UP000321570">
    <property type="component" value="Unassembled WGS sequence"/>
</dbReference>
<evidence type="ECO:0000313" key="1">
    <source>
        <dbReference type="EMBL" id="VUZ54154.1"/>
    </source>
</evidence>
<protein>
    <submittedName>
        <fullName evidence="1">Uncharacterized protein</fullName>
    </submittedName>
</protein>
<dbReference type="EMBL" id="CABIJS010000610">
    <property type="protein sequence ID" value="VUZ54154.1"/>
    <property type="molecule type" value="Genomic_DNA"/>
</dbReference>
<gene>
    <name evidence="1" type="ORF">WMSIL1_LOCUS12291</name>
</gene>
<reference evidence="1 2" key="1">
    <citation type="submission" date="2019-07" db="EMBL/GenBank/DDBJ databases">
        <authorList>
            <person name="Jastrzebski P J."/>
            <person name="Paukszto L."/>
            <person name="Jastrzebski P J."/>
        </authorList>
    </citation>
    <scope>NUCLEOTIDE SEQUENCE [LARGE SCALE GENOMIC DNA]</scope>
    <source>
        <strain evidence="1 2">WMS-il1</strain>
    </source>
</reference>